<sequence length="249" mass="27863">MTISLSQAFAQWQELAADIPKDDGPALAESWNDYTDSLCKDGELCALQYHYAPAYDDDMPGEGSRYDELSDDRAFILEQMGVTMSAEFVPFHASRNKDEKSPSLNWRVTLKKGDREVLTTDYMQGCGHCPAEQRNNFNTPTVNPKTEKRAAIAQECDTGFEAKGGMMGGQFKRGRKLEPELVDVFYSLLSDSRVLDCRDFADWASDYGFDSDSIKARAIYDACMADALKMRAAFGDKAMGELHELFEGM</sequence>
<evidence type="ECO:0000313" key="1">
    <source>
        <dbReference type="EMBL" id="AHB12029.1"/>
    </source>
</evidence>
<gene>
    <name evidence="1" type="ORF">Sano_09</name>
</gene>
<proteinExistence type="predicted"/>
<organism evidence="1 2">
    <name type="scientific">Xylella phage Sano</name>
    <dbReference type="NCBI Taxonomy" id="1415148"/>
    <lineage>
        <taxon>Viruses</taxon>
        <taxon>Duplodnaviria</taxon>
        <taxon>Heunggongvirae</taxon>
        <taxon>Uroviricota</taxon>
        <taxon>Caudoviricetes</taxon>
        <taxon>Casjensviridae</taxon>
        <taxon>Sanovirus</taxon>
        <taxon>Sanovirus sano</taxon>
        <taxon>Xylella virus Sano</taxon>
    </lineage>
</organism>
<keyword evidence="2" id="KW-1185">Reference proteome</keyword>
<dbReference type="Proteomes" id="UP000018621">
    <property type="component" value="Segment"/>
</dbReference>
<dbReference type="OrthoDB" id="24955at10239"/>
<protein>
    <submittedName>
        <fullName evidence="1">Uncharacterized protein</fullName>
    </submittedName>
</protein>
<evidence type="ECO:0000313" key="2">
    <source>
        <dbReference type="Proteomes" id="UP000018621"/>
    </source>
</evidence>
<dbReference type="EMBL" id="KF626665">
    <property type="protein sequence ID" value="AHB12029.1"/>
    <property type="molecule type" value="Genomic_DNA"/>
</dbReference>
<reference evidence="1 2" key="1">
    <citation type="journal article" date="2014" name="J. Bacteriol.">
        <title>Characterization of novel virulent broad-host-range phages of Xylella fastidiosa and Xanthomonas.</title>
        <authorList>
            <person name="Ahern S.J."/>
            <person name="Das M."/>
            <person name="Bhowmick T.S."/>
            <person name="Young R."/>
            <person name="Gonzalez C.F."/>
        </authorList>
    </citation>
    <scope>NUCLEOTIDE SEQUENCE [LARGE SCALE GENOMIC DNA]</scope>
</reference>
<accession>V5Q7D5</accession>
<name>V5Q7D5_9CAUD</name>